<dbReference type="SMART" id="SM00327">
    <property type="entry name" value="VWA"/>
    <property type="match status" value="9"/>
</dbReference>
<feature type="domain" description="VWFA" evidence="11">
    <location>
        <begin position="417"/>
        <end position="593"/>
    </location>
</feature>
<reference evidence="14" key="1">
    <citation type="submission" date="2025-08" db="UniProtKB">
        <authorList>
            <consortium name="Ensembl"/>
        </authorList>
    </citation>
    <scope>IDENTIFICATION</scope>
</reference>
<evidence type="ECO:0000256" key="6">
    <source>
        <dbReference type="ARBA" id="ARBA00022889"/>
    </source>
</evidence>
<keyword evidence="7" id="KW-0176">Collagen</keyword>
<name>A0A8C6D7J9_MOSMO</name>
<dbReference type="GO" id="GO:0004867">
    <property type="term" value="F:serine-type endopeptidase inhibitor activity"/>
    <property type="evidence" value="ECO:0007669"/>
    <property type="project" value="InterPro"/>
</dbReference>
<dbReference type="Gene3D" id="4.10.410.10">
    <property type="entry name" value="Pancreatic trypsin inhibitor Kunitz domain"/>
    <property type="match status" value="1"/>
</dbReference>
<dbReference type="GO" id="GO:0005581">
    <property type="term" value="C:collagen trimer"/>
    <property type="evidence" value="ECO:0007669"/>
    <property type="project" value="UniProtKB-KW"/>
</dbReference>
<evidence type="ECO:0000259" key="12">
    <source>
        <dbReference type="PROSITE" id="PS50279"/>
    </source>
</evidence>
<evidence type="ECO:0000256" key="2">
    <source>
        <dbReference type="ARBA" id="ARBA00022525"/>
    </source>
</evidence>
<feature type="compositionally biased region" description="Low complexity" evidence="9">
    <location>
        <begin position="1433"/>
        <end position="1442"/>
    </location>
</feature>
<dbReference type="FunFam" id="4.10.410.10:FF:000007">
    <property type="entry name" value="Collagen type VI alpha 3 chain"/>
    <property type="match status" value="1"/>
</dbReference>
<dbReference type="InterPro" id="IPR002035">
    <property type="entry name" value="VWF_A"/>
</dbReference>
<evidence type="ECO:0000256" key="5">
    <source>
        <dbReference type="ARBA" id="ARBA00022737"/>
    </source>
</evidence>
<keyword evidence="5" id="KW-0677">Repeat</keyword>
<dbReference type="PRINTS" id="PR00453">
    <property type="entry name" value="VWFADOMAIN"/>
</dbReference>
<dbReference type="PROSITE" id="PS50234">
    <property type="entry name" value="VWFA"/>
    <property type="match status" value="9"/>
</dbReference>
<dbReference type="CDD" id="cd01450">
    <property type="entry name" value="vWFA_subfamily_ECM"/>
    <property type="match status" value="2"/>
</dbReference>
<reference evidence="14" key="2">
    <citation type="submission" date="2025-09" db="UniProtKB">
        <authorList>
            <consortium name="Ensembl"/>
        </authorList>
    </citation>
    <scope>IDENTIFICATION</scope>
</reference>
<dbReference type="SMART" id="SM00131">
    <property type="entry name" value="KU"/>
    <property type="match status" value="1"/>
</dbReference>
<dbReference type="CDD" id="cd01481">
    <property type="entry name" value="vWA_collagen_alpha3-VI-like"/>
    <property type="match status" value="3"/>
</dbReference>
<dbReference type="FunFam" id="3.40.50.410:FF:000037">
    <property type="entry name" value="Collagen type VI alpha 3 chain"/>
    <property type="match status" value="1"/>
</dbReference>
<protein>
    <submittedName>
        <fullName evidence="14">Collagen type VI alpha 3 chain</fullName>
    </submittedName>
</protein>
<dbReference type="GO" id="GO:0007155">
    <property type="term" value="P:cell adhesion"/>
    <property type="evidence" value="ECO:0007669"/>
    <property type="project" value="UniProtKB-KW"/>
</dbReference>
<feature type="signal peptide" evidence="10">
    <location>
        <begin position="1"/>
        <end position="27"/>
    </location>
</feature>
<dbReference type="Gene3D" id="2.60.40.10">
    <property type="entry name" value="Immunoglobulins"/>
    <property type="match status" value="1"/>
</dbReference>
<dbReference type="InterPro" id="IPR036465">
    <property type="entry name" value="vWFA_dom_sf"/>
</dbReference>
<dbReference type="Pfam" id="PF00014">
    <property type="entry name" value="Kunitz_BPTI"/>
    <property type="match status" value="1"/>
</dbReference>
<evidence type="ECO:0000313" key="14">
    <source>
        <dbReference type="Ensembl" id="ENSMMSP00000007856.1"/>
    </source>
</evidence>
<evidence type="ECO:0000256" key="4">
    <source>
        <dbReference type="ARBA" id="ARBA00022729"/>
    </source>
</evidence>
<comment type="subcellular location">
    <subcellularLocation>
        <location evidence="1">Secreted</location>
        <location evidence="1">Extracellular space</location>
        <location evidence="1">Extracellular matrix</location>
    </subcellularLocation>
</comment>
<evidence type="ECO:0000256" key="8">
    <source>
        <dbReference type="ARBA" id="ARBA00023157"/>
    </source>
</evidence>
<dbReference type="PANTHER" id="PTHR24020">
    <property type="entry name" value="COLLAGEN ALPHA"/>
    <property type="match status" value="1"/>
</dbReference>
<dbReference type="CDD" id="cd22629">
    <property type="entry name" value="Kunitz_collagen_alpha3_VI"/>
    <property type="match status" value="1"/>
</dbReference>
<feature type="domain" description="VWFA" evidence="11">
    <location>
        <begin position="225"/>
        <end position="397"/>
    </location>
</feature>
<gene>
    <name evidence="14" type="primary">COL6A3</name>
</gene>
<evidence type="ECO:0000256" key="3">
    <source>
        <dbReference type="ARBA" id="ARBA00022530"/>
    </source>
</evidence>
<dbReference type="SUPFAM" id="SSF57362">
    <property type="entry name" value="BPTI-like"/>
    <property type="match status" value="1"/>
</dbReference>
<evidence type="ECO:0000256" key="1">
    <source>
        <dbReference type="ARBA" id="ARBA00004498"/>
    </source>
</evidence>
<feature type="domain" description="VWFA" evidence="11">
    <location>
        <begin position="1027"/>
        <end position="1200"/>
    </location>
</feature>
<feature type="region of interest" description="Disordered" evidence="9">
    <location>
        <begin position="1433"/>
        <end position="1518"/>
    </location>
</feature>
<dbReference type="InterPro" id="IPR050525">
    <property type="entry name" value="ECM_Assembly_Org"/>
</dbReference>
<keyword evidence="8" id="KW-1015">Disulfide bond</keyword>
<evidence type="ECO:0000256" key="7">
    <source>
        <dbReference type="ARBA" id="ARBA00023119"/>
    </source>
</evidence>
<feature type="region of interest" description="Disordered" evidence="9">
    <location>
        <begin position="2165"/>
        <end position="2188"/>
    </location>
</feature>
<evidence type="ECO:0000256" key="9">
    <source>
        <dbReference type="SAM" id="MobiDB-lite"/>
    </source>
</evidence>
<dbReference type="Proteomes" id="UP000694544">
    <property type="component" value="Unplaced"/>
</dbReference>
<feature type="domain" description="Fibronectin type-III" evidence="13">
    <location>
        <begin position="2207"/>
        <end position="2301"/>
    </location>
</feature>
<dbReference type="PROSITE" id="PS50279">
    <property type="entry name" value="BPTI_KUNITZ_2"/>
    <property type="match status" value="1"/>
</dbReference>
<dbReference type="Pfam" id="PF00092">
    <property type="entry name" value="VWA"/>
    <property type="match status" value="9"/>
</dbReference>
<dbReference type="InterPro" id="IPR036116">
    <property type="entry name" value="FN3_sf"/>
</dbReference>
<keyword evidence="2" id="KW-0964">Secreted</keyword>
<evidence type="ECO:0000313" key="15">
    <source>
        <dbReference type="Proteomes" id="UP000694544"/>
    </source>
</evidence>
<accession>A0A8C6D7J9</accession>
<dbReference type="InterPro" id="IPR036880">
    <property type="entry name" value="Kunitz_BPTI_sf"/>
</dbReference>
<dbReference type="FunFam" id="3.40.50.410:FF:000021">
    <property type="entry name" value="Collagen, type VI, alpha 3"/>
    <property type="match status" value="1"/>
</dbReference>
<keyword evidence="15" id="KW-1185">Reference proteome</keyword>
<keyword evidence="3" id="KW-0272">Extracellular matrix</keyword>
<proteinExistence type="predicted"/>
<dbReference type="InterPro" id="IPR003961">
    <property type="entry name" value="FN3_dom"/>
</dbReference>
<dbReference type="PROSITE" id="PS50853">
    <property type="entry name" value="FN3"/>
    <property type="match status" value="1"/>
</dbReference>
<dbReference type="FunFam" id="3.40.50.410:FF:000035">
    <property type="entry name" value="collagen alpha-3(VI) chain isoform X3"/>
    <property type="match status" value="1"/>
</dbReference>
<feature type="domain" description="VWFA" evidence="11">
    <location>
        <begin position="1226"/>
        <end position="1412"/>
    </location>
</feature>
<dbReference type="GeneTree" id="ENSGT00940000156462"/>
<dbReference type="PRINTS" id="PR00759">
    <property type="entry name" value="BASICPTASE"/>
</dbReference>
<dbReference type="InterPro" id="IPR013783">
    <property type="entry name" value="Ig-like_fold"/>
</dbReference>
<keyword evidence="6" id="KW-0130">Cell adhesion</keyword>
<dbReference type="FunFam" id="2.60.40.10:FF:000723">
    <property type="entry name" value="Collagen type VI alpha 3 chain"/>
    <property type="match status" value="1"/>
</dbReference>
<dbReference type="Ensembl" id="ENSMMST00000008706.1">
    <property type="protein sequence ID" value="ENSMMSP00000007856.1"/>
    <property type="gene ID" value="ENSMMSG00000001012.1"/>
</dbReference>
<dbReference type="FunFam" id="3.40.50.410:FF:000016">
    <property type="entry name" value="Collagen type VI alpha 3 chain"/>
    <property type="match status" value="1"/>
</dbReference>
<dbReference type="InterPro" id="IPR041900">
    <property type="entry name" value="vWA_collagen_alpha3-VI-like"/>
</dbReference>
<sequence>MSEHRTMHVITSLCGVCVSLCFLCSTAVHVNKRDIIFLLDGSSNVGDTNFPYVRDFVMNLVNSLDVGSDHIRVGLVQFSDAPVTEFSLNTYPTKSELLAHLRQMQLQGGSVLNTGAALSYVRANHFTEAGGSRIQDHVPQLLLLLTAGQSEDSYLQAANALARAGILTFCVGTSQADRAELEQIAFNPGLVYLMDDFSSLPALPQQLIQPLTTYVSGGVEESKRDILFLFDGSANLMGQFTAARDFLYKVIDELDVKPDGTRVAVAQYSDDVKVESRFDQHQNKPEILNLVKRMKLKTGKALNLGYALDYAQRYIFVKSAGSRIEDGVLQFLVLLVAGKSSDRVDRPALNLKQSGVVPFILQAKNADPAELELIVPSPAFILVAESLPKIGDLQPQIVNLLKSVQNGAPAPVSVEKDVVFLIDGSEGVRSGFPLLKEFVQRVVESLDVGPDRVRVAVVQYSDRTRPEFYLNSYMDQQSVVGAIRGLTLLGGPAPNTGAALEFVLRNILVGSAGSRIVEGVPQLLIVLTADRSGDDVRGPSVVLRRGGAVPIGIGIGNADITEMQTISFVPDFAVAIPTFRQLGTIQQVISERVTQLSREELSKLLASVISTTTPGKDGKRDVVFLIDGSQSAGPEFQYIRTLIERLVDYLDVGFDTTRVAVIQFSDDPRVEFLLNVHSSKDEVQNAVRRLRPKGGRQVNVGGALEYVARNIFKRPLGSRIEEGVPQFLVLISSGKSDDEVDDSAVELKQFGVAPLTIARNADQEELVKISLSPEYVFSVNTFRELPSLEQKLLTPITTLTAEQIQQLLASTRYPPPAVESDAADIVFLIDSSDGVKPDGIAHIRDFVIRIVRRLNVGPNKVRIGVLQFSNDVFPEFQLKTYKSQASVLDAIRRLRFRGGSPLNTGKALEFVARNYFVKSAGSRIEDGVPQHLVLFLGGKSQDDISRYSQVIKSAGIASLGVGDRNIDRTELQTITSDPRLVFTVREFRDLPNIEERIMNSFGSSGVTPAPPGVDTPSPSRPEKKKADIVFLLDGSINFRRDSFQEVLRFVSEIVDTVYEGGDSIQVGLVQYNSDPTDEFFLRDFPTKQQIIDAINKVVYKGGRHANTKVGLEHLRLNHFVPEAGSRLDQRVPQIAFVITGGKSVEDAQEASMALTQRGVKVFAVGVRNIDSEEVGKIASNSATAFRVGNVQELSELSEQVLETLHDAMHETLCPGVTDVSKACNLDVILGFDGSRDQNVFVAQKGLESKVDAILRRISQMQKLSCSGSQLPTVRVSVVALTPSGPVEAFDFAEYQSELFEKFQNMRAQHPYVLTADTLKLYQNKFRQASPDNVKVVIHFTDGVDGDLADVQRASEELRQEGVRALILVGLERVANLEQLMQLEFGRGFTYNRPLRLNLLDLDYELAEQLDNIAEKACCGIPCKCSGQRGDRGPIGSIGPKGIPGEDGYRGYPGDEGGPGERGPPGVNGTQGFQGCPGQRGVKGSRGFPGEKGELGEIGLDGLNGEDGDKGLPGTSGEKGNPGRRVAFCIWLPSLHITCLRFIHAVACARVPFLPMHSNLPLCGSCGGRGGSPPCSTYVGILLLQGPPGPTGPPGLIGEQGIPGPRVRKQKTPFPVSSVSVKPTPNPGLLTGPLECPVFPTELAFALDTSEGVTQDTFSRMREVVLKVLDDLAIAESNCPRGARVAVVTYNNEVTTEIRFADSKKKSVLLDKIKNLQVSLTSKQQSLETAMSFVARNTFKRVRNGFLMRKVAVFFSNRPTRASPQLREAVLKLSDAGITPLFLTSQEDRQLINALQINNTAVGHALVLPAGGDLTDFLRNVLTCHVCLDICNIDPSCGFGSWRPSFRDRRAAGSDVDIDMAFILDSSESTTPFQFNEMRKYIEYLVRQLDVSPDPKASQHFARVAVVQHAPYEAAGNASVPPVKVEFSLTDYGSKEKLLAFLGSRMTQLQGTRALGRAIDYTIKNIFESTPNPRDLKIVVLMLTGEVQKQQLEEAQRAILQAKCRGYFFVILGIGRKVNVKELYGSASEPNDVFFKLVDKSTELNEEPLMRFGRLLPSFVSSESYAFYLSPDIRKQCDWFQADQPAKNLVQFGYKQINVPNNVTSSPTSKLVTTTKPLITTTKPVTVVNLPASKPAATRPAAGRSVATKIEATEAAKPVATKIEATRTETAKPATRTETAKPVAVAPRPQAAKLAASRPATAKPVVKAPREVHVSEVTENSAKLHWERPEPPSPYLYNLTVTSAHDQAVVLKQNLTVTDRVVGGLLPGQTYHVTVTCSLRSQIRAIYQGSFSTKKIQPPPPQTERSASSATVNLVVSADRLAGSKADICKLPKDGGTCREFVLKWYYDSVTENCARFWYGGCGGNENRFNSQDECEKVCPPGK</sequence>
<dbReference type="SUPFAM" id="SSF49265">
    <property type="entry name" value="Fibronectin type III"/>
    <property type="match status" value="1"/>
</dbReference>
<dbReference type="InterPro" id="IPR002223">
    <property type="entry name" value="Kunitz_BPTI"/>
</dbReference>
<evidence type="ECO:0000256" key="10">
    <source>
        <dbReference type="SAM" id="SignalP"/>
    </source>
</evidence>
<feature type="domain" description="BPTI/Kunitz inhibitor" evidence="12">
    <location>
        <begin position="2328"/>
        <end position="2378"/>
    </location>
</feature>
<feature type="domain" description="VWFA" evidence="11">
    <location>
        <begin position="34"/>
        <end position="211"/>
    </location>
</feature>
<dbReference type="CDD" id="cd00063">
    <property type="entry name" value="FN3"/>
    <property type="match status" value="1"/>
</dbReference>
<feature type="domain" description="VWFA" evidence="11">
    <location>
        <begin position="1641"/>
        <end position="1820"/>
    </location>
</feature>
<evidence type="ECO:0000259" key="11">
    <source>
        <dbReference type="PROSITE" id="PS50234"/>
    </source>
</evidence>
<feature type="domain" description="VWFA" evidence="11">
    <location>
        <begin position="824"/>
        <end position="997"/>
    </location>
</feature>
<feature type="domain" description="VWFA" evidence="11">
    <location>
        <begin position="1858"/>
        <end position="2054"/>
    </location>
</feature>
<organism evidence="14 15">
    <name type="scientific">Moschus moschiferus</name>
    <name type="common">Siberian musk deer</name>
    <name type="synonym">Moschus sibiricus</name>
    <dbReference type="NCBI Taxonomy" id="68415"/>
    <lineage>
        <taxon>Eukaryota</taxon>
        <taxon>Metazoa</taxon>
        <taxon>Chordata</taxon>
        <taxon>Craniata</taxon>
        <taxon>Vertebrata</taxon>
        <taxon>Euteleostomi</taxon>
        <taxon>Mammalia</taxon>
        <taxon>Eutheria</taxon>
        <taxon>Laurasiatheria</taxon>
        <taxon>Artiodactyla</taxon>
        <taxon>Ruminantia</taxon>
        <taxon>Pecora</taxon>
        <taxon>Moschidae</taxon>
        <taxon>Moschus</taxon>
    </lineage>
</organism>
<dbReference type="FunFam" id="3.40.50.410:FF:000003">
    <property type="entry name" value="Collagen type VI alpha 3 chain"/>
    <property type="match status" value="4"/>
</dbReference>
<feature type="compositionally biased region" description="Gly residues" evidence="9">
    <location>
        <begin position="1453"/>
        <end position="1462"/>
    </location>
</feature>
<dbReference type="Pfam" id="PF00041">
    <property type="entry name" value="fn3"/>
    <property type="match status" value="1"/>
</dbReference>
<dbReference type="InterPro" id="IPR008160">
    <property type="entry name" value="Collagen"/>
</dbReference>
<evidence type="ECO:0000259" key="13">
    <source>
        <dbReference type="PROSITE" id="PS50853"/>
    </source>
</evidence>
<dbReference type="SUPFAM" id="SSF53300">
    <property type="entry name" value="vWA-like"/>
    <property type="match status" value="9"/>
</dbReference>
<dbReference type="Gene3D" id="3.40.50.410">
    <property type="entry name" value="von Willebrand factor, type A domain"/>
    <property type="match status" value="9"/>
</dbReference>
<feature type="domain" description="VWFA" evidence="11">
    <location>
        <begin position="621"/>
        <end position="792"/>
    </location>
</feature>
<feature type="chain" id="PRO_5034207245" evidence="10">
    <location>
        <begin position="28"/>
        <end position="2382"/>
    </location>
</feature>
<dbReference type="InterPro" id="IPR020901">
    <property type="entry name" value="Prtase_inh_Kunz-CS"/>
</dbReference>
<dbReference type="PROSITE" id="PS00280">
    <property type="entry name" value="BPTI_KUNITZ_1"/>
    <property type="match status" value="1"/>
</dbReference>
<keyword evidence="4 10" id="KW-0732">Signal</keyword>
<dbReference type="SMART" id="SM00060">
    <property type="entry name" value="FN3"/>
    <property type="match status" value="1"/>
</dbReference>
<dbReference type="FunFam" id="3.40.50.410:FF:000023">
    <property type="entry name" value="Collagen type VI alpha 3 chain"/>
    <property type="match status" value="1"/>
</dbReference>
<dbReference type="PANTHER" id="PTHR24020:SF13">
    <property type="entry name" value="COLLAGEN ALPHA-3(VI) CHAIN"/>
    <property type="match status" value="1"/>
</dbReference>
<dbReference type="Pfam" id="PF01391">
    <property type="entry name" value="Collagen"/>
    <property type="match status" value="1"/>
</dbReference>